<reference evidence="1" key="1">
    <citation type="journal article" date="2021" name="Proc. Natl. Acad. Sci. U.S.A.">
        <title>A Catalog of Tens of Thousands of Viruses from Human Metagenomes Reveals Hidden Associations with Chronic Diseases.</title>
        <authorList>
            <person name="Tisza M.J."/>
            <person name="Buck C.B."/>
        </authorList>
    </citation>
    <scope>NUCLEOTIDE SEQUENCE</scope>
    <source>
        <strain evidence="1">CtES717</strain>
    </source>
</reference>
<dbReference type="GO" id="GO:0016787">
    <property type="term" value="F:hydrolase activity"/>
    <property type="evidence" value="ECO:0007669"/>
    <property type="project" value="UniProtKB-KW"/>
</dbReference>
<keyword evidence="1" id="KW-0378">Hydrolase</keyword>
<dbReference type="EMBL" id="BK057795">
    <property type="protein sequence ID" value="DAE92210.1"/>
    <property type="molecule type" value="Genomic_DNA"/>
</dbReference>
<organism evidence="1">
    <name type="scientific">Siphoviridae sp. ctES717</name>
    <dbReference type="NCBI Taxonomy" id="2827564"/>
    <lineage>
        <taxon>Viruses</taxon>
        <taxon>Duplodnaviria</taxon>
        <taxon>Heunggongvirae</taxon>
        <taxon>Uroviricota</taxon>
        <taxon>Caudoviricetes</taxon>
    </lineage>
</organism>
<accession>A0A8S5RS82</accession>
<proteinExistence type="predicted"/>
<protein>
    <submittedName>
        <fullName evidence="1">HJC II RESTRICTION ENDONUCLEASE, HYDROLASE</fullName>
    </submittedName>
</protein>
<keyword evidence="1" id="KW-0255">Endonuclease</keyword>
<evidence type="ECO:0000313" key="1">
    <source>
        <dbReference type="EMBL" id="DAE92210.1"/>
    </source>
</evidence>
<dbReference type="GO" id="GO:0004519">
    <property type="term" value="F:endonuclease activity"/>
    <property type="evidence" value="ECO:0007669"/>
    <property type="project" value="UniProtKB-KW"/>
</dbReference>
<keyword evidence="1" id="KW-0540">Nuclease</keyword>
<name>A0A8S5RS82_9CAUD</name>
<sequence length="106" mass="12821">MANKLKEYGYNCRRTQQFCGNTGQADDVVGLDYIHIESKRVERLNIDKAIEQAVRDTKDDKFPTVFHRKNRKDWLVTMRLDDWMQMYNEYYSGRKIKEYENTEDNK</sequence>